<proteinExistence type="predicted"/>
<reference evidence="1 2" key="1">
    <citation type="submission" date="2018-04" db="EMBL/GenBank/DDBJ databases">
        <title>Active sludge and wastewater microbial communities from Klosterneuburg, Austria.</title>
        <authorList>
            <person name="Wagner M."/>
        </authorList>
    </citation>
    <scope>NUCLEOTIDE SEQUENCE [LARGE SCALE GENOMIC DNA]</scope>
    <source>
        <strain evidence="1 2">Nm49</strain>
    </source>
</reference>
<dbReference type="AlphaFoldDB" id="A0A2T5HXC9"/>
<dbReference type="Proteomes" id="UP000244128">
    <property type="component" value="Unassembled WGS sequence"/>
</dbReference>
<sequence length="387" mass="44933">MPKTSDLESPPERLIIDAASFRSPELEFMRGANDEYILYYDETNNIRKLYLKENGANDEEYKNFVLGGIALPKGSTLSGTDELKKALQIQKTTKEIKLEHLAKGDYEKILAQPKIGIFLDWLLNSPAYIHYTNLSILNWSILDLVESIVAEDEFKHYLMMQWDLKNELHHIVKADPRGYMQLLKSFSYPNIAHERIQEFIDSVRGYLISKNPTPRNIACHALYAFLQQARNAKDLVFLVDNENDILIEDFHVFYLNRICAFKNSQHVFDNERKIEQILKRYKIANGNREIPYSFFDSESDFAIQVADVLCGLLGKHFNFVENHSIHELLVRKSNFNETQRSNLKLLEKLIDKSDDACPAFIFNSTSIDSIQKNQTFLHNLPYPMVLQ</sequence>
<dbReference type="InterPro" id="IPR024524">
    <property type="entry name" value="DUF3800"/>
</dbReference>
<protein>
    <recommendedName>
        <fullName evidence="3">DUF3800 domain-containing protein</fullName>
    </recommendedName>
</protein>
<evidence type="ECO:0000313" key="2">
    <source>
        <dbReference type="Proteomes" id="UP000244128"/>
    </source>
</evidence>
<accession>A0A2T5HXC9</accession>
<name>A0A2T5HXC9_9PROT</name>
<gene>
    <name evidence="1" type="ORF">C8R26_1202</name>
</gene>
<organism evidence="1 2">
    <name type="scientific">Nitrosomonas oligotropha</name>
    <dbReference type="NCBI Taxonomy" id="42354"/>
    <lineage>
        <taxon>Bacteria</taxon>
        <taxon>Pseudomonadati</taxon>
        <taxon>Pseudomonadota</taxon>
        <taxon>Betaproteobacteria</taxon>
        <taxon>Nitrosomonadales</taxon>
        <taxon>Nitrosomonadaceae</taxon>
        <taxon>Nitrosomonas</taxon>
    </lineage>
</organism>
<dbReference type="EMBL" id="QAOI01000020">
    <property type="protein sequence ID" value="PTQ76240.1"/>
    <property type="molecule type" value="Genomic_DNA"/>
</dbReference>
<evidence type="ECO:0008006" key="3">
    <source>
        <dbReference type="Google" id="ProtNLM"/>
    </source>
</evidence>
<evidence type="ECO:0000313" key="1">
    <source>
        <dbReference type="EMBL" id="PTQ76240.1"/>
    </source>
</evidence>
<comment type="caution">
    <text evidence="1">The sequence shown here is derived from an EMBL/GenBank/DDBJ whole genome shotgun (WGS) entry which is preliminary data.</text>
</comment>
<dbReference type="Pfam" id="PF12686">
    <property type="entry name" value="DUF3800"/>
    <property type="match status" value="1"/>
</dbReference>
<dbReference type="RefSeq" id="WP_107803845.1">
    <property type="nucleotide sequence ID" value="NZ_QAOI01000020.1"/>
</dbReference>